<dbReference type="GO" id="GO:0015941">
    <property type="term" value="P:pantothenate catabolic process"/>
    <property type="evidence" value="ECO:0007669"/>
    <property type="project" value="InterPro"/>
</dbReference>
<comment type="caution">
    <text evidence="3">Lacks conserved residue(s) required for the propagation of feature annotation.</text>
</comment>
<comment type="cofactor">
    <cofactor evidence="3">
        <name>Mg(2+)</name>
        <dbReference type="ChEBI" id="CHEBI:18420"/>
    </cofactor>
</comment>
<keyword evidence="3 4" id="KW-0285">Flavoprotein</keyword>
<keyword evidence="2 3" id="KW-0456">Lyase</keyword>
<keyword evidence="3 4" id="KW-0288">FMN</keyword>
<gene>
    <name evidence="3 7" type="primary">coaBC</name>
    <name evidence="7" type="ORF">ENS29_00090</name>
</gene>
<comment type="caution">
    <text evidence="7">The sequence shown here is derived from an EMBL/GenBank/DDBJ whole genome shotgun (WGS) entry which is preliminary data.</text>
</comment>
<keyword evidence="3" id="KW-0460">Magnesium</keyword>
<dbReference type="GO" id="GO:0046872">
    <property type="term" value="F:metal ion binding"/>
    <property type="evidence" value="ECO:0007669"/>
    <property type="project" value="UniProtKB-KW"/>
</dbReference>
<evidence type="ECO:0000259" key="5">
    <source>
        <dbReference type="Pfam" id="PF02441"/>
    </source>
</evidence>
<feature type="binding site" evidence="3">
    <location>
        <position position="340"/>
    </location>
    <ligand>
        <name>CTP</name>
        <dbReference type="ChEBI" id="CHEBI:37563"/>
    </ligand>
</feature>
<dbReference type="Gene3D" id="3.40.50.1950">
    <property type="entry name" value="Flavin prenyltransferase-like"/>
    <property type="match status" value="1"/>
</dbReference>
<dbReference type="HAMAP" id="MF_02225">
    <property type="entry name" value="CoaBC"/>
    <property type="match status" value="1"/>
</dbReference>
<keyword evidence="3" id="KW-0479">Metal-binding</keyword>
<comment type="similarity">
    <text evidence="3 4">In the N-terminal section; belongs to the HFCD (homo-oligomeric flavin containing Cys decarboxylase) superfamily.</text>
</comment>
<feature type="region of interest" description="Phosphopantothenoylcysteine decarboxylase" evidence="3">
    <location>
        <begin position="1"/>
        <end position="192"/>
    </location>
</feature>
<dbReference type="GO" id="GO:0004633">
    <property type="term" value="F:phosphopantothenoylcysteine decarboxylase activity"/>
    <property type="evidence" value="ECO:0007669"/>
    <property type="project" value="UniProtKB-UniRule"/>
</dbReference>
<dbReference type="Pfam" id="PF04127">
    <property type="entry name" value="DFP"/>
    <property type="match status" value="1"/>
</dbReference>
<evidence type="ECO:0000256" key="3">
    <source>
        <dbReference type="HAMAP-Rule" id="MF_02225"/>
    </source>
</evidence>
<feature type="active site" description="Proton donor" evidence="3">
    <location>
        <position position="161"/>
    </location>
</feature>
<dbReference type="EMBL" id="DSUH01000005">
    <property type="protein sequence ID" value="HGU31237.1"/>
    <property type="molecule type" value="Genomic_DNA"/>
</dbReference>
<dbReference type="NCBIfam" id="TIGR00521">
    <property type="entry name" value="coaBC_dfp"/>
    <property type="match status" value="1"/>
</dbReference>
<dbReference type="GO" id="GO:0015937">
    <property type="term" value="P:coenzyme A biosynthetic process"/>
    <property type="evidence" value="ECO:0007669"/>
    <property type="project" value="UniProtKB-UniRule"/>
</dbReference>
<dbReference type="InterPro" id="IPR035929">
    <property type="entry name" value="CoaB-like_sf"/>
</dbReference>
<proteinExistence type="inferred from homology"/>
<dbReference type="Gene3D" id="3.40.50.10300">
    <property type="entry name" value="CoaB-like"/>
    <property type="match status" value="1"/>
</dbReference>
<dbReference type="PANTHER" id="PTHR14359:SF6">
    <property type="entry name" value="PHOSPHOPANTOTHENOYLCYSTEINE DECARBOXYLASE"/>
    <property type="match status" value="1"/>
</dbReference>
<dbReference type="EC" id="4.1.1.36" evidence="3"/>
<feature type="binding site" evidence="3">
    <location>
        <begin position="307"/>
        <end position="310"/>
    </location>
    <ligand>
        <name>CTP</name>
        <dbReference type="ChEBI" id="CHEBI:37563"/>
    </ligand>
</feature>
<protein>
    <recommendedName>
        <fullName evidence="3">Coenzyme A biosynthesis bifunctional protein CoaBC</fullName>
    </recommendedName>
    <alternativeName>
        <fullName evidence="3">DNA/pantothenate metabolism flavoprotein</fullName>
    </alternativeName>
    <alternativeName>
        <fullName evidence="3">Phosphopantothenoylcysteine synthetase/decarboxylase</fullName>
        <shortName evidence="3">PPCS-PPCDC</shortName>
    </alternativeName>
    <domain>
        <recommendedName>
            <fullName evidence="3">Phosphopantothenoylcysteine decarboxylase</fullName>
            <shortName evidence="3">PPC decarboxylase</shortName>
            <shortName evidence="3">PPC-DC</shortName>
            <ecNumber evidence="3">4.1.1.36</ecNumber>
        </recommendedName>
        <alternativeName>
            <fullName evidence="3">CoaC</fullName>
        </alternativeName>
    </domain>
    <domain>
        <recommendedName>
            <fullName evidence="3">Phosphopantothenate--cysteine ligase</fullName>
            <ecNumber evidence="3">6.3.2.5</ecNumber>
        </recommendedName>
        <alternativeName>
            <fullName evidence="3">CoaB</fullName>
        </alternativeName>
        <alternativeName>
            <fullName evidence="3">Phosphopantothenoylcysteine synthetase</fullName>
            <shortName evidence="3">PPC synthetase</shortName>
            <shortName evidence="3">PPC-S</shortName>
        </alternativeName>
    </domain>
</protein>
<comment type="cofactor">
    <cofactor evidence="3">
        <name>FMN</name>
        <dbReference type="ChEBI" id="CHEBI:58210"/>
    </cofactor>
    <text evidence="3">Binds 1 FMN per subunit.</text>
</comment>
<accession>A0A7C4RS33</accession>
<keyword evidence="3 4" id="KW-0436">Ligase</keyword>
<name>A0A7C4RS33_9BACT</name>
<evidence type="ECO:0000256" key="4">
    <source>
        <dbReference type="RuleBase" id="RU364078"/>
    </source>
</evidence>
<keyword evidence="3" id="KW-0511">Multifunctional enzyme</keyword>
<evidence type="ECO:0000259" key="6">
    <source>
        <dbReference type="Pfam" id="PF04127"/>
    </source>
</evidence>
<organism evidence="7">
    <name type="scientific">Desulfatirhabdium butyrativorans</name>
    <dbReference type="NCBI Taxonomy" id="340467"/>
    <lineage>
        <taxon>Bacteria</taxon>
        <taxon>Pseudomonadati</taxon>
        <taxon>Thermodesulfobacteriota</taxon>
        <taxon>Desulfobacteria</taxon>
        <taxon>Desulfobacterales</taxon>
        <taxon>Desulfatirhabdiaceae</taxon>
        <taxon>Desulfatirhabdium</taxon>
    </lineage>
</organism>
<feature type="domain" description="Flavoprotein" evidence="5">
    <location>
        <begin position="9"/>
        <end position="182"/>
    </location>
</feature>
<feature type="binding site" evidence="3">
    <location>
        <position position="291"/>
    </location>
    <ligand>
        <name>CTP</name>
        <dbReference type="ChEBI" id="CHEBI:37563"/>
    </ligand>
</feature>
<comment type="similarity">
    <text evidence="3 4">In the C-terminal section; belongs to the PPC synthetase family.</text>
</comment>
<dbReference type="InterPro" id="IPR005252">
    <property type="entry name" value="CoaBC"/>
</dbReference>
<dbReference type="GO" id="GO:0010181">
    <property type="term" value="F:FMN binding"/>
    <property type="evidence" value="ECO:0007669"/>
    <property type="project" value="UniProtKB-UniRule"/>
</dbReference>
<dbReference type="GO" id="GO:0071513">
    <property type="term" value="C:phosphopantothenoylcysteine decarboxylase complex"/>
    <property type="evidence" value="ECO:0007669"/>
    <property type="project" value="TreeGrafter"/>
</dbReference>
<comment type="function">
    <text evidence="3">Catalyzes two sequential steps in the biosynthesis of coenzyme A. In the first step cysteine is conjugated to 4'-phosphopantothenate to form 4-phosphopantothenoylcysteine. In the second step the latter compound is decarboxylated to form 4'-phosphopantotheine.</text>
</comment>
<feature type="binding site" evidence="3">
    <location>
        <position position="281"/>
    </location>
    <ligand>
        <name>CTP</name>
        <dbReference type="ChEBI" id="CHEBI:37563"/>
    </ligand>
</feature>
<dbReference type="Pfam" id="PF02441">
    <property type="entry name" value="Flavoprotein"/>
    <property type="match status" value="1"/>
</dbReference>
<dbReference type="InterPro" id="IPR036551">
    <property type="entry name" value="Flavin_trans-like"/>
</dbReference>
<feature type="domain" description="DNA/pantothenate metabolism flavoprotein C-terminal" evidence="6">
    <location>
        <begin position="188"/>
        <end position="397"/>
    </location>
</feature>
<feature type="binding site" evidence="3">
    <location>
        <position position="344"/>
    </location>
    <ligand>
        <name>CTP</name>
        <dbReference type="ChEBI" id="CHEBI:37563"/>
    </ligand>
</feature>
<comment type="pathway">
    <text evidence="3 4">Cofactor biosynthesis; coenzyme A biosynthesis; CoA from (R)-pantothenate: step 3/5.</text>
</comment>
<reference evidence="7" key="1">
    <citation type="journal article" date="2020" name="mSystems">
        <title>Genome- and Community-Level Interaction Insights into Carbon Utilization and Element Cycling Functions of Hydrothermarchaeota in Hydrothermal Sediment.</title>
        <authorList>
            <person name="Zhou Z."/>
            <person name="Liu Y."/>
            <person name="Xu W."/>
            <person name="Pan J."/>
            <person name="Luo Z.H."/>
            <person name="Li M."/>
        </authorList>
    </citation>
    <scope>NUCLEOTIDE SEQUENCE [LARGE SCALE GENOMIC DNA]</scope>
    <source>
        <strain evidence="7">SpSt-477</strain>
    </source>
</reference>
<feature type="region of interest" description="Phosphopantothenate--cysteine ligase" evidence="3">
    <location>
        <begin position="193"/>
        <end position="410"/>
    </location>
</feature>
<feature type="binding site" evidence="3">
    <location>
        <position position="326"/>
    </location>
    <ligand>
        <name>CTP</name>
        <dbReference type="ChEBI" id="CHEBI:37563"/>
    </ligand>
</feature>
<comment type="catalytic activity">
    <reaction evidence="3 4">
        <text>N-[(R)-4-phosphopantothenoyl]-L-cysteine + H(+) = (R)-4'-phosphopantetheine + CO2</text>
        <dbReference type="Rhea" id="RHEA:16793"/>
        <dbReference type="ChEBI" id="CHEBI:15378"/>
        <dbReference type="ChEBI" id="CHEBI:16526"/>
        <dbReference type="ChEBI" id="CHEBI:59458"/>
        <dbReference type="ChEBI" id="CHEBI:61723"/>
        <dbReference type="EC" id="4.1.1.36"/>
    </reaction>
</comment>
<dbReference type="InterPro" id="IPR003382">
    <property type="entry name" value="Flavoprotein"/>
</dbReference>
<dbReference type="InterPro" id="IPR007085">
    <property type="entry name" value="DNA/pantothenate-metab_flavo_C"/>
</dbReference>
<dbReference type="EC" id="6.3.2.5" evidence="3"/>
<sequence length="410" mass="44070">MPEIDFTKKSVVVGVCGGIAAYKSVELVRLLKKLGMQVRVIQTRNATRFVGPITFEALTGLPVCQDLFTGSDREAIRHIDWARSADVVVVAPATANMIGKLAGGIADDALSTFLLAAACPTLICPSMNSQMYLHPAVQKNLETLRRFGCFIVEPEAGELACGTSGPGRLPEPADILEEIVAALTYKDLSGKRVLISAGPTREHFDPVRFISNPSTGKMGFSLARAARHRGADVTLVSGPTHLQPPKNVRSIPVVSALEMADAVFEMAPSADIVIMTAAVSDYRPVSQAEQKIKKGPSGMTLDLTKNPDILKSLGERKRPGQILVGFAAETEHLKTHATQKLLEKRLDLIVGNIVGQADSGFASETNRVSIFDASGNVETLPLMEKRVLAHHILDRIAGMFRTSGDPTDRS</sequence>
<dbReference type="PANTHER" id="PTHR14359">
    <property type="entry name" value="HOMO-OLIGOMERIC FLAVIN CONTAINING CYS DECARBOXYLASE FAMILY"/>
    <property type="match status" value="1"/>
</dbReference>
<keyword evidence="1 3" id="KW-0210">Decarboxylase</keyword>
<dbReference type="UniPathway" id="UPA00241">
    <property type="reaction ID" value="UER00353"/>
</dbReference>
<dbReference type="SUPFAM" id="SSF52507">
    <property type="entry name" value="Homo-oligomeric flavin-containing Cys decarboxylases, HFCD"/>
    <property type="match status" value="1"/>
</dbReference>
<dbReference type="AlphaFoldDB" id="A0A7C4RS33"/>
<evidence type="ECO:0000256" key="2">
    <source>
        <dbReference type="ARBA" id="ARBA00023239"/>
    </source>
</evidence>
<dbReference type="GO" id="GO:0004632">
    <property type="term" value="F:phosphopantothenate--cysteine ligase activity"/>
    <property type="evidence" value="ECO:0007669"/>
    <property type="project" value="UniProtKB-UniRule"/>
</dbReference>
<evidence type="ECO:0000256" key="1">
    <source>
        <dbReference type="ARBA" id="ARBA00022793"/>
    </source>
</evidence>
<comment type="function">
    <text evidence="4">Catalyzes two steps in the biosynthesis of coenzyme A. In the first step cysteine is conjugated to 4'-phosphopantothenate to form 4-phosphopantothenoylcysteine, in the latter compound is decarboxylated to form 4'-phosphopantotheine.</text>
</comment>
<evidence type="ECO:0000313" key="7">
    <source>
        <dbReference type="EMBL" id="HGU31237.1"/>
    </source>
</evidence>
<comment type="catalytic activity">
    <reaction evidence="3 4">
        <text>(R)-4'-phosphopantothenate + L-cysteine + CTP = N-[(R)-4-phosphopantothenoyl]-L-cysteine + CMP + diphosphate + H(+)</text>
        <dbReference type="Rhea" id="RHEA:19397"/>
        <dbReference type="ChEBI" id="CHEBI:10986"/>
        <dbReference type="ChEBI" id="CHEBI:15378"/>
        <dbReference type="ChEBI" id="CHEBI:33019"/>
        <dbReference type="ChEBI" id="CHEBI:35235"/>
        <dbReference type="ChEBI" id="CHEBI:37563"/>
        <dbReference type="ChEBI" id="CHEBI:59458"/>
        <dbReference type="ChEBI" id="CHEBI:60377"/>
        <dbReference type="EC" id="6.3.2.5"/>
    </reaction>
</comment>
<comment type="pathway">
    <text evidence="3 4">Cofactor biosynthesis; coenzyme A biosynthesis; CoA from (R)-pantothenate: step 2/5.</text>
</comment>
<dbReference type="SUPFAM" id="SSF102645">
    <property type="entry name" value="CoaB-like"/>
    <property type="match status" value="1"/>
</dbReference>